<evidence type="ECO:0000256" key="1">
    <source>
        <dbReference type="SAM" id="MobiDB-lite"/>
    </source>
</evidence>
<protein>
    <recommendedName>
        <fullName evidence="3">AP2-like integrase N-terminal domain-containing protein</fullName>
    </recommendedName>
</protein>
<dbReference type="AlphaFoldDB" id="A0A6J4VPV0"/>
<evidence type="ECO:0000313" key="2">
    <source>
        <dbReference type="EMBL" id="CAA9585173.1"/>
    </source>
</evidence>
<gene>
    <name evidence="2" type="ORF">AVDCRST_MAG19-4504</name>
</gene>
<evidence type="ECO:0008006" key="3">
    <source>
        <dbReference type="Google" id="ProtNLM"/>
    </source>
</evidence>
<dbReference type="EMBL" id="CADCWL010000249">
    <property type="protein sequence ID" value="CAA9585173.1"/>
    <property type="molecule type" value="Genomic_DNA"/>
</dbReference>
<feature type="region of interest" description="Disordered" evidence="1">
    <location>
        <begin position="1"/>
        <end position="21"/>
    </location>
</feature>
<name>A0A6J4VPV0_9BACT</name>
<reference evidence="2" key="1">
    <citation type="submission" date="2020-02" db="EMBL/GenBank/DDBJ databases">
        <authorList>
            <person name="Meier V. D."/>
        </authorList>
    </citation>
    <scope>NUCLEOTIDE SEQUENCE</scope>
    <source>
        <strain evidence="2">AVDCRST_MAG19</strain>
    </source>
</reference>
<sequence length="86" mass="9776">MSDRKPKQRGHYEGSVYQRESDGKWVASVSVGYEVGPDGAPKRQRKTLYGRTRKEVAEKLTKTLRDQQQGLPVAVERQTVAQFLGR</sequence>
<proteinExistence type="predicted"/>
<organism evidence="2">
    <name type="scientific">uncultured Thermomicrobiales bacterium</name>
    <dbReference type="NCBI Taxonomy" id="1645740"/>
    <lineage>
        <taxon>Bacteria</taxon>
        <taxon>Pseudomonadati</taxon>
        <taxon>Thermomicrobiota</taxon>
        <taxon>Thermomicrobia</taxon>
        <taxon>Thermomicrobiales</taxon>
        <taxon>environmental samples</taxon>
    </lineage>
</organism>
<accession>A0A6J4VPV0</accession>